<proteinExistence type="predicted"/>
<keyword evidence="2" id="KW-0732">Signal</keyword>
<dbReference type="InterPro" id="IPR013783">
    <property type="entry name" value="Ig-like_fold"/>
</dbReference>
<sequence length="269" mass="27879">MRGLTKVTLIAASLVAFVGPASAEASDGGTDLLTGTDSHTVVISGTQTQTSSDGPRDSAPRPDSPSFPAFPVHEFDFDSCLDDWNSSRGCFRTVIDEEPSSPGTDSPAAPAITIDDLAQFAPDPVANEGEPDNVGVAGMPTNFIAAASVHTRSGTLFGAPLSVRFTPVGYEFVHGDGTSATSSTGGQTWSALGQSPFTPTSTSHVYSERGTYQAHVTVRYAAEVDLGGGWFPVVGDLTIPGPAREIRIFEAHTALVAFTCAQRPSAPGC</sequence>
<evidence type="ECO:0000256" key="1">
    <source>
        <dbReference type="SAM" id="MobiDB-lite"/>
    </source>
</evidence>
<name>A0A4Y4B640_MICMQ</name>
<dbReference type="EMBL" id="BJNQ01000004">
    <property type="protein sequence ID" value="GEC74902.1"/>
    <property type="molecule type" value="Genomic_DNA"/>
</dbReference>
<dbReference type="AlphaFoldDB" id="A0A4Y4B640"/>
<reference evidence="3 4" key="1">
    <citation type="submission" date="2019-06" db="EMBL/GenBank/DDBJ databases">
        <title>Whole genome shotgun sequence of Microbacterium liquefaciens NBRC 15037.</title>
        <authorList>
            <person name="Hosoyama A."/>
            <person name="Uohara A."/>
            <person name="Ohji S."/>
            <person name="Ichikawa N."/>
        </authorList>
    </citation>
    <scope>NUCLEOTIDE SEQUENCE [LARGE SCALE GENOMIC DNA]</scope>
    <source>
        <strain evidence="3 4">NBRC 15037</strain>
    </source>
</reference>
<evidence type="ECO:0000256" key="2">
    <source>
        <dbReference type="SAM" id="SignalP"/>
    </source>
</evidence>
<evidence type="ECO:0000313" key="3">
    <source>
        <dbReference type="EMBL" id="GEC74902.1"/>
    </source>
</evidence>
<dbReference type="Proteomes" id="UP000317410">
    <property type="component" value="Unassembled WGS sequence"/>
</dbReference>
<dbReference type="GO" id="GO:0005975">
    <property type="term" value="P:carbohydrate metabolic process"/>
    <property type="evidence" value="ECO:0007669"/>
    <property type="project" value="UniProtKB-ARBA"/>
</dbReference>
<gene>
    <name evidence="3" type="ORF">MLI01_10470</name>
</gene>
<dbReference type="Gene3D" id="2.60.40.10">
    <property type="entry name" value="Immunoglobulins"/>
    <property type="match status" value="1"/>
</dbReference>
<protein>
    <recommendedName>
        <fullName evidence="5">PKD domain-containing protein</fullName>
    </recommendedName>
</protein>
<organism evidence="3 4">
    <name type="scientific">Microbacterium maritypicum</name>
    <name type="common">Microbacterium liquefaciens</name>
    <dbReference type="NCBI Taxonomy" id="33918"/>
    <lineage>
        <taxon>Bacteria</taxon>
        <taxon>Bacillati</taxon>
        <taxon>Actinomycetota</taxon>
        <taxon>Actinomycetes</taxon>
        <taxon>Micrococcales</taxon>
        <taxon>Microbacteriaceae</taxon>
        <taxon>Microbacterium</taxon>
    </lineage>
</organism>
<evidence type="ECO:0000313" key="4">
    <source>
        <dbReference type="Proteomes" id="UP000317410"/>
    </source>
</evidence>
<feature type="chain" id="PRO_5021287889" description="PKD domain-containing protein" evidence="2">
    <location>
        <begin position="24"/>
        <end position="269"/>
    </location>
</feature>
<feature type="signal peptide" evidence="2">
    <location>
        <begin position="1"/>
        <end position="23"/>
    </location>
</feature>
<evidence type="ECO:0008006" key="5">
    <source>
        <dbReference type="Google" id="ProtNLM"/>
    </source>
</evidence>
<accession>A0A4Y4B640</accession>
<comment type="caution">
    <text evidence="3">The sequence shown here is derived from an EMBL/GenBank/DDBJ whole genome shotgun (WGS) entry which is preliminary data.</text>
</comment>
<feature type="region of interest" description="Disordered" evidence="1">
    <location>
        <begin position="45"/>
        <end position="68"/>
    </location>
</feature>